<dbReference type="InterPro" id="IPR011010">
    <property type="entry name" value="DNA_brk_join_enz"/>
</dbReference>
<feature type="domain" description="Core-binding (CB)" evidence="7">
    <location>
        <begin position="54"/>
        <end position="142"/>
    </location>
</feature>
<dbReference type="Gene3D" id="1.10.443.10">
    <property type="entry name" value="Intergrase catalytic core"/>
    <property type="match status" value="1"/>
</dbReference>
<dbReference type="InterPro" id="IPR010998">
    <property type="entry name" value="Integrase_recombinase_N"/>
</dbReference>
<comment type="similarity">
    <text evidence="1">Belongs to the 'phage' integrase family.</text>
</comment>
<dbReference type="InterPro" id="IPR013762">
    <property type="entry name" value="Integrase-like_cat_sf"/>
</dbReference>
<dbReference type="InterPro" id="IPR044068">
    <property type="entry name" value="CB"/>
</dbReference>
<name>A0ABN5J9B8_FUSMR</name>
<dbReference type="PANTHER" id="PTHR30349">
    <property type="entry name" value="PHAGE INTEGRASE-RELATED"/>
    <property type="match status" value="1"/>
</dbReference>
<gene>
    <name evidence="8" type="ORF">C4N19_06580</name>
</gene>
<accession>A0ABN5J9B8</accession>
<dbReference type="Pfam" id="PF14657">
    <property type="entry name" value="Arm-DNA-bind_4"/>
    <property type="match status" value="1"/>
</dbReference>
<keyword evidence="9" id="KW-1185">Reference proteome</keyword>
<evidence type="ECO:0000256" key="3">
    <source>
        <dbReference type="ARBA" id="ARBA00023125"/>
    </source>
</evidence>
<dbReference type="Pfam" id="PF00589">
    <property type="entry name" value="Phage_integrase"/>
    <property type="match status" value="1"/>
</dbReference>
<dbReference type="Pfam" id="PF14659">
    <property type="entry name" value="Phage_int_SAM_3"/>
    <property type="match status" value="1"/>
</dbReference>
<keyword evidence="4" id="KW-0233">DNA recombination</keyword>
<evidence type="ECO:0000256" key="2">
    <source>
        <dbReference type="ARBA" id="ARBA00022908"/>
    </source>
</evidence>
<dbReference type="Proteomes" id="UP000240258">
    <property type="component" value="Chromosome"/>
</dbReference>
<evidence type="ECO:0000313" key="8">
    <source>
        <dbReference type="EMBL" id="AVQ18774.1"/>
    </source>
</evidence>
<dbReference type="CDD" id="cd01189">
    <property type="entry name" value="INT_ICEBs1_C_like"/>
    <property type="match status" value="1"/>
</dbReference>
<dbReference type="InterPro" id="IPR004107">
    <property type="entry name" value="Integrase_SAM-like_N"/>
</dbReference>
<evidence type="ECO:0000256" key="5">
    <source>
        <dbReference type="PROSITE-ProRule" id="PRU01248"/>
    </source>
</evidence>
<evidence type="ECO:0000256" key="4">
    <source>
        <dbReference type="ARBA" id="ARBA00023172"/>
    </source>
</evidence>
<dbReference type="InterPro" id="IPR002104">
    <property type="entry name" value="Integrase_catalytic"/>
</dbReference>
<reference evidence="9" key="1">
    <citation type="journal article" date="2018" name="MSphere">
        <title>Fusobacterium Genomics Using MinION and Illumina Sequencing Enables Genome Completion and Correction.</title>
        <authorList>
            <person name="Todd S.M."/>
            <person name="Settlage R.E."/>
            <person name="Lahmers K.K."/>
            <person name="Slade D.J."/>
        </authorList>
    </citation>
    <scope>NUCLEOTIDE SEQUENCE [LARGE SCALE GENOMIC DNA]</scope>
    <source>
        <strain evidence="9">ATCC 9817</strain>
    </source>
</reference>
<dbReference type="InterPro" id="IPR050090">
    <property type="entry name" value="Tyrosine_recombinase_XerCD"/>
</dbReference>
<evidence type="ECO:0000259" key="6">
    <source>
        <dbReference type="PROSITE" id="PS51898"/>
    </source>
</evidence>
<organism evidence="8 9">
    <name type="scientific">Fusobacterium mortiferum ATCC 9817</name>
    <dbReference type="NCBI Taxonomy" id="469616"/>
    <lineage>
        <taxon>Bacteria</taxon>
        <taxon>Fusobacteriati</taxon>
        <taxon>Fusobacteriota</taxon>
        <taxon>Fusobacteriia</taxon>
        <taxon>Fusobacteriales</taxon>
        <taxon>Fusobacteriaceae</taxon>
        <taxon>Fusobacterium</taxon>
    </lineage>
</organism>
<keyword evidence="2" id="KW-0229">DNA integration</keyword>
<dbReference type="PROSITE" id="PS51900">
    <property type="entry name" value="CB"/>
    <property type="match status" value="1"/>
</dbReference>
<evidence type="ECO:0000313" key="9">
    <source>
        <dbReference type="Proteomes" id="UP000240258"/>
    </source>
</evidence>
<dbReference type="EMBL" id="CP028102">
    <property type="protein sequence ID" value="AVQ18774.1"/>
    <property type="molecule type" value="Genomic_DNA"/>
</dbReference>
<dbReference type="InterPro" id="IPR028259">
    <property type="entry name" value="AP2-like_int_N"/>
</dbReference>
<dbReference type="SUPFAM" id="SSF56349">
    <property type="entry name" value="DNA breaking-rejoining enzymes"/>
    <property type="match status" value="1"/>
</dbReference>
<feature type="domain" description="Tyr recombinase" evidence="6">
    <location>
        <begin position="164"/>
        <end position="351"/>
    </location>
</feature>
<dbReference type="PROSITE" id="PS51898">
    <property type="entry name" value="TYR_RECOMBINASE"/>
    <property type="match status" value="1"/>
</dbReference>
<dbReference type="Gene3D" id="1.10.150.130">
    <property type="match status" value="1"/>
</dbReference>
<proteinExistence type="inferred from homology"/>
<sequence>MPAFKDGKTWRAVFYYRDYTGTNIQTTKRGFATKREALDYEREFIMKATFNNRMTFQSLYELYMEDMTHRLRKHTMMTKKKIIEDKILPFFSKLKLDSITPVKVRQWQNTLISGVSIKNTPYSPTYLKTINNQLTAIFNYAVKYHNMKENPCHKAGSMGKKKAEEMIIWTPEEFEKFSQFIKNKMPNYVGFNILFWTGIRIGELLALTLKDIDLRNKTISISKSYQRLEGEDVITAPKTTKSKRVVTIPDSVVELLERYLKMLYKPSKTMRLFPYTKHLFENDLRIYSEKAGLKKIRIHDLRHSHASYLFNNGVDILTIAKRLGHENIETTLGIYAHTYTSADEKLLKILNKK</sequence>
<protein>
    <submittedName>
        <fullName evidence="8">Site-specific integrase</fullName>
    </submittedName>
</protein>
<dbReference type="PANTHER" id="PTHR30349:SF64">
    <property type="entry name" value="PROPHAGE INTEGRASE INTD-RELATED"/>
    <property type="match status" value="1"/>
</dbReference>
<dbReference type="GeneID" id="62763184"/>
<keyword evidence="3 5" id="KW-0238">DNA-binding</keyword>
<dbReference type="RefSeq" id="WP_005884270.1">
    <property type="nucleotide sequence ID" value="NZ_CP028102.1"/>
</dbReference>
<evidence type="ECO:0000256" key="1">
    <source>
        <dbReference type="ARBA" id="ARBA00008857"/>
    </source>
</evidence>
<evidence type="ECO:0000259" key="7">
    <source>
        <dbReference type="PROSITE" id="PS51900"/>
    </source>
</evidence>